<feature type="transmembrane region" description="Helical" evidence="1">
    <location>
        <begin position="37"/>
        <end position="58"/>
    </location>
</feature>
<evidence type="ECO:0008006" key="4">
    <source>
        <dbReference type="Google" id="ProtNLM"/>
    </source>
</evidence>
<name>A0AAP9HA85_9GAMM</name>
<protein>
    <recommendedName>
        <fullName evidence="4">Colicin transporter</fullName>
    </recommendedName>
</protein>
<dbReference type="AlphaFoldDB" id="A0AAP9HA85"/>
<reference evidence="3" key="1">
    <citation type="submission" date="2017-11" db="EMBL/GenBank/DDBJ databases">
        <title>Genome sequence of Pantoea sp. MSR2.</title>
        <authorList>
            <person name="Nascimento F.X."/>
        </authorList>
    </citation>
    <scope>NUCLEOTIDE SEQUENCE [LARGE SCALE GENOMIC DNA]</scope>
    <source>
        <strain evidence="3">MSR2</strain>
        <plasmid evidence="3">pmsr2c</plasmid>
    </source>
</reference>
<keyword evidence="1" id="KW-0812">Transmembrane</keyword>
<evidence type="ECO:0000313" key="3">
    <source>
        <dbReference type="Proteomes" id="UP000424872"/>
    </source>
</evidence>
<keyword evidence="2" id="KW-0614">Plasmid</keyword>
<evidence type="ECO:0000313" key="2">
    <source>
        <dbReference type="EMBL" id="QGR09615.1"/>
    </source>
</evidence>
<geneLocation type="plasmid" evidence="3">
    <name>pmsr2c</name>
</geneLocation>
<keyword evidence="1" id="KW-1133">Transmembrane helix</keyword>
<feature type="transmembrane region" description="Helical" evidence="1">
    <location>
        <begin position="88"/>
        <end position="110"/>
    </location>
</feature>
<dbReference type="Proteomes" id="UP000424872">
    <property type="component" value="Plasmid pMSR2C"/>
</dbReference>
<sequence>MTGKYYFRHCFWGLIGFGYFVYSILKDLHDGLIFPAYIPYIPYVAIYLSISAVTYPYSLFVTNKLGLMIMKKETWSYFFTVNGPSWNFFIFVYLFCGLLSVPLLILYPLIKRSV</sequence>
<proteinExistence type="predicted"/>
<organism evidence="2 3">
    <name type="scientific">Pantoea phytobeneficialis</name>
    <dbReference type="NCBI Taxonomy" id="2052056"/>
    <lineage>
        <taxon>Bacteria</taxon>
        <taxon>Pseudomonadati</taxon>
        <taxon>Pseudomonadota</taxon>
        <taxon>Gammaproteobacteria</taxon>
        <taxon>Enterobacterales</taxon>
        <taxon>Erwiniaceae</taxon>
        <taxon>Pantoea</taxon>
    </lineage>
</organism>
<accession>A0AAP9HA85</accession>
<evidence type="ECO:0000256" key="1">
    <source>
        <dbReference type="SAM" id="Phobius"/>
    </source>
</evidence>
<keyword evidence="1" id="KW-0472">Membrane</keyword>
<dbReference type="EMBL" id="CP024639">
    <property type="protein sequence ID" value="QGR09615.1"/>
    <property type="molecule type" value="Genomic_DNA"/>
</dbReference>
<gene>
    <name evidence="2" type="ORF">CTZ24_24425</name>
</gene>
<dbReference type="KEGG" id="ppho:CTZ24_24425"/>
<feature type="transmembrane region" description="Helical" evidence="1">
    <location>
        <begin position="6"/>
        <end position="25"/>
    </location>
</feature>